<sequence>MKSLVSFLHRETQTHSGVPDAQICPGTAKVFSKCVGKNKVLVTVLEPNNVVTYKGDGVRVYGMVQQIYEMNAPDGKVDVWIQSKELNNTFQKPSNFTTPLLRFQQYPSRMRLVVGTFSIPEPTHIKASRIELTAAHCLLPSQTFGLHSQAIIQRTVDRYPYTLAA</sequence>
<dbReference type="Proteomes" id="UP000238274">
    <property type="component" value="Unassembled WGS sequence"/>
</dbReference>
<protein>
    <submittedName>
        <fullName evidence="1">Uncharacterized protein</fullName>
    </submittedName>
</protein>
<gene>
    <name evidence="1" type="ORF">PSHT_15853</name>
</gene>
<accession>A0A2S4UCZ1</accession>
<reference evidence="2" key="2">
    <citation type="journal article" date="2018" name="BMC Genomics">
        <title>Genomic insights into host adaptation between the wheat stripe rust pathogen (Puccinia striiformis f. sp. tritici) and the barley stripe rust pathogen (Puccinia striiformis f. sp. hordei).</title>
        <authorList>
            <person name="Xia C."/>
            <person name="Wang M."/>
            <person name="Yin C."/>
            <person name="Cornejo O.E."/>
            <person name="Hulbert S.H."/>
            <person name="Chen X."/>
        </authorList>
    </citation>
    <scope>NUCLEOTIDE SEQUENCE [LARGE SCALE GENOMIC DNA]</scope>
    <source>
        <strain evidence="2">93TX-2</strain>
    </source>
</reference>
<dbReference type="EMBL" id="PKSM01000438">
    <property type="protein sequence ID" value="POV95091.1"/>
    <property type="molecule type" value="Genomic_DNA"/>
</dbReference>
<reference evidence="1 2" key="1">
    <citation type="submission" date="2017-12" db="EMBL/GenBank/DDBJ databases">
        <title>Gene loss provides genomic basis for host adaptation in cereal stripe rust fungi.</title>
        <authorList>
            <person name="Xia C."/>
        </authorList>
    </citation>
    <scope>NUCLEOTIDE SEQUENCE [LARGE SCALE GENOMIC DNA]</scope>
    <source>
        <strain evidence="1 2">93TX-2</strain>
    </source>
</reference>
<evidence type="ECO:0000313" key="1">
    <source>
        <dbReference type="EMBL" id="POV95091.1"/>
    </source>
</evidence>
<dbReference type="VEuPathDB" id="FungiDB:PSHT_15853"/>
<reference evidence="2" key="3">
    <citation type="journal article" date="2018" name="Mol. Plant Microbe Interact.">
        <title>Genome sequence resources for the wheat stripe rust pathogen (Puccinia striiformis f. sp. tritici) and the barley stripe rust pathogen (Puccinia striiformis f. sp. hordei).</title>
        <authorList>
            <person name="Xia C."/>
            <person name="Wang M."/>
            <person name="Yin C."/>
            <person name="Cornejo O.E."/>
            <person name="Hulbert S.H."/>
            <person name="Chen X."/>
        </authorList>
    </citation>
    <scope>NUCLEOTIDE SEQUENCE [LARGE SCALE GENOMIC DNA]</scope>
    <source>
        <strain evidence="2">93TX-2</strain>
    </source>
</reference>
<dbReference type="OrthoDB" id="2509725at2759"/>
<proteinExistence type="predicted"/>
<dbReference type="VEuPathDB" id="FungiDB:PSTT_07869"/>
<evidence type="ECO:0000313" key="2">
    <source>
        <dbReference type="Proteomes" id="UP000238274"/>
    </source>
</evidence>
<name>A0A2S4UCZ1_9BASI</name>
<comment type="caution">
    <text evidence="1">The sequence shown here is derived from an EMBL/GenBank/DDBJ whole genome shotgun (WGS) entry which is preliminary data.</text>
</comment>
<organism evidence="1 2">
    <name type="scientific">Puccinia striiformis</name>
    <dbReference type="NCBI Taxonomy" id="27350"/>
    <lineage>
        <taxon>Eukaryota</taxon>
        <taxon>Fungi</taxon>
        <taxon>Dikarya</taxon>
        <taxon>Basidiomycota</taxon>
        <taxon>Pucciniomycotina</taxon>
        <taxon>Pucciniomycetes</taxon>
        <taxon>Pucciniales</taxon>
        <taxon>Pucciniaceae</taxon>
        <taxon>Puccinia</taxon>
    </lineage>
</organism>
<dbReference type="AlphaFoldDB" id="A0A2S4UCZ1"/>
<keyword evidence="2" id="KW-1185">Reference proteome</keyword>